<keyword evidence="1" id="KW-0812">Transmembrane</keyword>
<keyword evidence="3" id="KW-1185">Reference proteome</keyword>
<proteinExistence type="predicted"/>
<protein>
    <submittedName>
        <fullName evidence="2">Uncharacterized protein</fullName>
    </submittedName>
</protein>
<feature type="transmembrane region" description="Helical" evidence="1">
    <location>
        <begin position="48"/>
        <end position="70"/>
    </location>
</feature>
<dbReference type="Proteomes" id="UP000765509">
    <property type="component" value="Unassembled WGS sequence"/>
</dbReference>
<feature type="transmembrane region" description="Helical" evidence="1">
    <location>
        <begin position="90"/>
        <end position="111"/>
    </location>
</feature>
<organism evidence="2 3">
    <name type="scientific">Austropuccinia psidii MF-1</name>
    <dbReference type="NCBI Taxonomy" id="1389203"/>
    <lineage>
        <taxon>Eukaryota</taxon>
        <taxon>Fungi</taxon>
        <taxon>Dikarya</taxon>
        <taxon>Basidiomycota</taxon>
        <taxon>Pucciniomycotina</taxon>
        <taxon>Pucciniomycetes</taxon>
        <taxon>Pucciniales</taxon>
        <taxon>Sphaerophragmiaceae</taxon>
        <taxon>Austropuccinia</taxon>
    </lineage>
</organism>
<dbReference type="AlphaFoldDB" id="A0A9Q3GBZ6"/>
<keyword evidence="1" id="KW-0472">Membrane</keyword>
<sequence>MATRAGRVYESSTASLLVPIMHFTSGIVFMQFGNTLSKHGFKKSRFSFISTIIAISLHVIQVGLEFWIRYNASKAYLRNSGYSYYLYEGLTTWLTGFTSLIVQCHFARIAYKLSEKKVKIKFLFIALICLATCITACGTGIFYIQGYATGVFLSSTPFEVMHRMLNGFYISWLVMSSISDISIAMVVSRALYKKRISVRNKGLINFLRRLFSLSIKTFSLTSITALASFTITILPTLLPTFLNEEDHFQATSFFINSILPRIYLFSYFFSLEPPSLEATCDSDACVASLKSNQSTNSISEGAREIIQNVESFHKISRNRVRTSIDNKDFTMKEQNT</sequence>
<dbReference type="OrthoDB" id="2499150at2759"/>
<evidence type="ECO:0000313" key="2">
    <source>
        <dbReference type="EMBL" id="MBW0461844.1"/>
    </source>
</evidence>
<feature type="transmembrane region" description="Helical" evidence="1">
    <location>
        <begin position="168"/>
        <end position="192"/>
    </location>
</feature>
<evidence type="ECO:0000313" key="3">
    <source>
        <dbReference type="Proteomes" id="UP000765509"/>
    </source>
</evidence>
<comment type="caution">
    <text evidence="2">The sequence shown here is derived from an EMBL/GenBank/DDBJ whole genome shotgun (WGS) entry which is preliminary data.</text>
</comment>
<name>A0A9Q3GBZ6_9BASI</name>
<feature type="transmembrane region" description="Helical" evidence="1">
    <location>
        <begin position="123"/>
        <end position="148"/>
    </location>
</feature>
<gene>
    <name evidence="2" type="ORF">O181_001559</name>
</gene>
<dbReference type="EMBL" id="AVOT02000231">
    <property type="protein sequence ID" value="MBW0461844.1"/>
    <property type="molecule type" value="Genomic_DNA"/>
</dbReference>
<feature type="transmembrane region" description="Helical" evidence="1">
    <location>
        <begin position="213"/>
        <end position="238"/>
    </location>
</feature>
<keyword evidence="1" id="KW-1133">Transmembrane helix</keyword>
<feature type="transmembrane region" description="Helical" evidence="1">
    <location>
        <begin position="16"/>
        <end position="36"/>
    </location>
</feature>
<evidence type="ECO:0000256" key="1">
    <source>
        <dbReference type="SAM" id="Phobius"/>
    </source>
</evidence>
<accession>A0A9Q3GBZ6</accession>
<reference evidence="2" key="1">
    <citation type="submission" date="2021-03" db="EMBL/GenBank/DDBJ databases">
        <title>Draft genome sequence of rust myrtle Austropuccinia psidii MF-1, a brazilian biotype.</title>
        <authorList>
            <person name="Quecine M.C."/>
            <person name="Pachon D.M.R."/>
            <person name="Bonatelli M.L."/>
            <person name="Correr F.H."/>
            <person name="Franceschini L.M."/>
            <person name="Leite T.F."/>
            <person name="Margarido G.R.A."/>
            <person name="Almeida C.A."/>
            <person name="Ferrarezi J.A."/>
            <person name="Labate C.A."/>
        </authorList>
    </citation>
    <scope>NUCLEOTIDE SEQUENCE</scope>
    <source>
        <strain evidence="2">MF-1</strain>
    </source>
</reference>